<dbReference type="AlphaFoldDB" id="A0AA48I6A4"/>
<reference evidence="1" key="1">
    <citation type="submission" date="2023-01" db="EMBL/GenBank/DDBJ databases">
        <title>Complete genome sequence of Planctobacterium marinum strain Dej080120_11.</title>
        <authorList>
            <person name="Ueki S."/>
            <person name="Maruyama F."/>
        </authorList>
    </citation>
    <scope>NUCLEOTIDE SEQUENCE</scope>
    <source>
        <strain evidence="1">Dej080120_11</strain>
    </source>
</reference>
<dbReference type="EMBL" id="AP027272">
    <property type="protein sequence ID" value="BDX06705.1"/>
    <property type="molecule type" value="Genomic_DNA"/>
</dbReference>
<name>A0AA48I6A4_9ALTE</name>
<protein>
    <submittedName>
        <fullName evidence="1">Uncharacterized protein</fullName>
    </submittedName>
</protein>
<sequence>MFYADFTGGIIQNQNDNFLPDWKEARFILTEPFALIANKLIANNLSATLSNYQKSRHIVYFVNDEQPVY</sequence>
<dbReference type="Proteomes" id="UP001333710">
    <property type="component" value="Chromosome"/>
</dbReference>
<dbReference type="KEGG" id="pmaw:MACH26_22260"/>
<gene>
    <name evidence="1" type="ORF">MACH26_22260</name>
</gene>
<organism evidence="1 2">
    <name type="scientific">Planctobacterium marinum</name>
    <dbReference type="NCBI Taxonomy" id="1631968"/>
    <lineage>
        <taxon>Bacteria</taxon>
        <taxon>Pseudomonadati</taxon>
        <taxon>Pseudomonadota</taxon>
        <taxon>Gammaproteobacteria</taxon>
        <taxon>Alteromonadales</taxon>
        <taxon>Alteromonadaceae</taxon>
        <taxon>Planctobacterium</taxon>
    </lineage>
</organism>
<keyword evidence="2" id="KW-1185">Reference proteome</keyword>
<evidence type="ECO:0000313" key="2">
    <source>
        <dbReference type="Proteomes" id="UP001333710"/>
    </source>
</evidence>
<proteinExistence type="predicted"/>
<accession>A0AA48I6A4</accession>
<evidence type="ECO:0000313" key="1">
    <source>
        <dbReference type="EMBL" id="BDX06705.1"/>
    </source>
</evidence>